<keyword evidence="2" id="KW-0413">Isomerase</keyword>
<dbReference type="PANTHER" id="PTHR47245">
    <property type="entry name" value="PEPTIDYLPROLYL ISOMERASE"/>
    <property type="match status" value="1"/>
</dbReference>
<name>A0A931ATH4_9FIRM</name>
<evidence type="ECO:0000313" key="3">
    <source>
        <dbReference type="Proteomes" id="UP000621436"/>
    </source>
</evidence>
<protein>
    <submittedName>
        <fullName evidence="2">Peptidyl-prolyl cis-trans isomerase</fullName>
    </submittedName>
</protein>
<gene>
    <name evidence="2" type="ORF">I0Q91_12380</name>
</gene>
<proteinExistence type="predicted"/>
<dbReference type="Pfam" id="PF13145">
    <property type="entry name" value="Rotamase_2"/>
    <property type="match status" value="1"/>
</dbReference>
<dbReference type="InterPro" id="IPR050245">
    <property type="entry name" value="PrsA_foldase"/>
</dbReference>
<dbReference type="GO" id="GO:0003755">
    <property type="term" value="F:peptidyl-prolyl cis-trans isomerase activity"/>
    <property type="evidence" value="ECO:0007669"/>
    <property type="project" value="InterPro"/>
</dbReference>
<evidence type="ECO:0000259" key="1">
    <source>
        <dbReference type="Pfam" id="PF13145"/>
    </source>
</evidence>
<dbReference type="InterPro" id="IPR027304">
    <property type="entry name" value="Trigger_fact/SurA_dom_sf"/>
</dbReference>
<reference evidence="2" key="1">
    <citation type="submission" date="2020-11" db="EMBL/GenBank/DDBJ databases">
        <title>Halonatronomonas betainensis gen. nov., sp. nov. a novel haloalkaliphilic representative of the family Halanaerobiacae capable of betaine degradation.</title>
        <authorList>
            <person name="Boltyanskaya Y."/>
            <person name="Kevbrin V."/>
            <person name="Detkova E."/>
            <person name="Grouzdev D.S."/>
            <person name="Koziaeva V."/>
            <person name="Zhilina T."/>
        </authorList>
    </citation>
    <scope>NUCLEOTIDE SEQUENCE</scope>
    <source>
        <strain evidence="2">Z-7014</strain>
    </source>
</reference>
<dbReference type="RefSeq" id="WP_270454930.1">
    <property type="nucleotide sequence ID" value="NZ_JADPIE010000008.1"/>
</dbReference>
<dbReference type="InterPro" id="IPR046357">
    <property type="entry name" value="PPIase_dom_sf"/>
</dbReference>
<dbReference type="SUPFAM" id="SSF54534">
    <property type="entry name" value="FKBP-like"/>
    <property type="match status" value="1"/>
</dbReference>
<dbReference type="Gene3D" id="1.10.4030.10">
    <property type="entry name" value="Porin chaperone SurA, peptide-binding domain"/>
    <property type="match status" value="1"/>
</dbReference>
<dbReference type="SUPFAM" id="SSF109998">
    <property type="entry name" value="Triger factor/SurA peptide-binding domain-like"/>
    <property type="match status" value="1"/>
</dbReference>
<accession>A0A931ATH4</accession>
<dbReference type="PROSITE" id="PS01096">
    <property type="entry name" value="PPIC_PPIASE_1"/>
    <property type="match status" value="1"/>
</dbReference>
<feature type="domain" description="PpiC" evidence="1">
    <location>
        <begin position="183"/>
        <end position="306"/>
    </location>
</feature>
<keyword evidence="3" id="KW-1185">Reference proteome</keyword>
<dbReference type="Proteomes" id="UP000621436">
    <property type="component" value="Unassembled WGS sequence"/>
</dbReference>
<organism evidence="2 3">
    <name type="scientific">Halonatronomonas betaini</name>
    <dbReference type="NCBI Taxonomy" id="2778430"/>
    <lineage>
        <taxon>Bacteria</taxon>
        <taxon>Bacillati</taxon>
        <taxon>Bacillota</taxon>
        <taxon>Clostridia</taxon>
        <taxon>Halanaerobiales</taxon>
        <taxon>Halarsenatibacteraceae</taxon>
        <taxon>Halonatronomonas</taxon>
    </lineage>
</organism>
<evidence type="ECO:0000313" key="2">
    <source>
        <dbReference type="EMBL" id="MBF8437884.1"/>
    </source>
</evidence>
<sequence>MIVILFKKFSVIVLIGFLAVTLLTGSVVSAQEMAEDELAAIVNGEEISILEIDEFIGTEQVVMQIFQTNQEFGQLLLQTEAGHDLMNEYRKMKFDEFLTYYLLNREVEEKGLEMTDDDKDEFFDDHLELVMAQNNMNEQELLQVLQQQGIQSLDEYKEMFLEMNEQDMLIFTLQEETVGTIEITEEEMQEYYDNNQSQFEVEAGSQVRHILLDTEEEAGEVLERLNAGEDFAELAREVSTCPSADQGGELGVVNEGTQFDQTFKDAALSLDTGEVSEIVATDFGYHIIKVDDIVEAGLRDFSEVRDEIEAILLDRERQVVWQEYVEELMENAEVENKL</sequence>
<dbReference type="InterPro" id="IPR000297">
    <property type="entry name" value="PPIase_PpiC"/>
</dbReference>
<dbReference type="Gene3D" id="3.10.50.40">
    <property type="match status" value="1"/>
</dbReference>
<dbReference type="PANTHER" id="PTHR47245:SF2">
    <property type="entry name" value="PEPTIDYL-PROLYL CIS-TRANS ISOMERASE HP_0175-RELATED"/>
    <property type="match status" value="1"/>
</dbReference>
<dbReference type="InterPro" id="IPR023058">
    <property type="entry name" value="PPIase_PpiC_CS"/>
</dbReference>
<comment type="caution">
    <text evidence="2">The sequence shown here is derived from an EMBL/GenBank/DDBJ whole genome shotgun (WGS) entry which is preliminary data.</text>
</comment>
<dbReference type="AlphaFoldDB" id="A0A931ATH4"/>
<dbReference type="EMBL" id="JADPIE010000008">
    <property type="protein sequence ID" value="MBF8437884.1"/>
    <property type="molecule type" value="Genomic_DNA"/>
</dbReference>